<dbReference type="RefSeq" id="WP_006966477.1">
    <property type="nucleotide sequence ID" value="NZ_APJX01000005.1"/>
</dbReference>
<protein>
    <submittedName>
        <fullName evidence="1">Uncharacterized protein</fullName>
    </submittedName>
</protein>
<dbReference type="AlphaFoldDB" id="S0G4N4"/>
<keyword evidence="2" id="KW-1185">Reference proteome</keyword>
<evidence type="ECO:0000313" key="2">
    <source>
        <dbReference type="Proteomes" id="UP000014216"/>
    </source>
</evidence>
<proteinExistence type="predicted"/>
<name>S0G4N4_9BACT</name>
<gene>
    <name evidence="1" type="ORF">Dpo_5c02740</name>
</gene>
<dbReference type="Proteomes" id="UP000014216">
    <property type="component" value="Unassembled WGS sequence"/>
</dbReference>
<accession>S0G4N4</accession>
<comment type="caution">
    <text evidence="1">The sequence shown here is derived from an EMBL/GenBank/DDBJ whole genome shotgun (WGS) entry which is preliminary data.</text>
</comment>
<evidence type="ECO:0000313" key="1">
    <source>
        <dbReference type="EMBL" id="EMS79347.1"/>
    </source>
</evidence>
<reference evidence="1 2" key="1">
    <citation type="journal article" date="2013" name="Genome Announc.">
        <title>Draft Genome Sequence of Desulfotignum phosphitoxidans DSM 13687 Strain FiPS-3.</title>
        <authorList>
            <person name="Poehlein A."/>
            <person name="Daniel R."/>
            <person name="Simeonova D.D."/>
        </authorList>
    </citation>
    <scope>NUCLEOTIDE SEQUENCE [LARGE SCALE GENOMIC DNA]</scope>
    <source>
        <strain evidence="1 2">DSM 13687</strain>
    </source>
</reference>
<sequence length="119" mass="13302">MGSSVTATCPCGQNTEIMIGGGMNNFMTTCYFPCFCGNCNAVVEANLLDRQMTCPHCKTNKIIPYDDPTLAGETGKNVVIRWNVEKQLGRDLILTDGNYRCPQCDQMTLRFMIGYLLWD</sequence>
<organism evidence="1 2">
    <name type="scientific">Desulfotignum phosphitoxidans DSM 13687</name>
    <dbReference type="NCBI Taxonomy" id="1286635"/>
    <lineage>
        <taxon>Bacteria</taxon>
        <taxon>Pseudomonadati</taxon>
        <taxon>Thermodesulfobacteriota</taxon>
        <taxon>Desulfobacteria</taxon>
        <taxon>Desulfobacterales</taxon>
        <taxon>Desulfobacteraceae</taxon>
        <taxon>Desulfotignum</taxon>
    </lineage>
</organism>
<dbReference type="OrthoDB" id="5472090at2"/>
<dbReference type="EMBL" id="APJX01000005">
    <property type="protein sequence ID" value="EMS79347.1"/>
    <property type="molecule type" value="Genomic_DNA"/>
</dbReference>